<dbReference type="GO" id="GO:0016757">
    <property type="term" value="F:glycosyltransferase activity"/>
    <property type="evidence" value="ECO:0007669"/>
    <property type="project" value="UniProtKB-KW"/>
</dbReference>
<name>A0A2C8FFE8_9BACT</name>
<proteinExistence type="predicted"/>
<dbReference type="InterPro" id="IPR001173">
    <property type="entry name" value="Glyco_trans_2-like"/>
</dbReference>
<dbReference type="PANTHER" id="PTHR48090:SF7">
    <property type="entry name" value="RFBJ PROTEIN"/>
    <property type="match status" value="1"/>
</dbReference>
<gene>
    <name evidence="3" type="ORF">DPRO_3853</name>
</gene>
<dbReference type="EMBL" id="LT907975">
    <property type="protein sequence ID" value="SOB60770.1"/>
    <property type="molecule type" value="Genomic_DNA"/>
</dbReference>
<keyword evidence="1" id="KW-0472">Membrane</keyword>
<dbReference type="InterPro" id="IPR029044">
    <property type="entry name" value="Nucleotide-diphossugar_trans"/>
</dbReference>
<feature type="transmembrane region" description="Helical" evidence="1">
    <location>
        <begin position="6"/>
        <end position="21"/>
    </location>
</feature>
<dbReference type="RefSeq" id="WP_097013448.1">
    <property type="nucleotide sequence ID" value="NZ_LT907975.1"/>
</dbReference>
<evidence type="ECO:0000256" key="1">
    <source>
        <dbReference type="SAM" id="Phobius"/>
    </source>
</evidence>
<dbReference type="EC" id="2.4.-.-" evidence="3"/>
<dbReference type="OrthoDB" id="9802649at2"/>
<reference evidence="4" key="1">
    <citation type="submission" date="2017-09" db="EMBL/GenBank/DDBJ databases">
        <authorList>
            <person name="Regsiter A."/>
            <person name="William W."/>
        </authorList>
    </citation>
    <scope>NUCLEOTIDE SEQUENCE [LARGE SCALE GENOMIC DNA]</scope>
    <source>
        <strain evidence="4">500-1</strain>
    </source>
</reference>
<dbReference type="CDD" id="cd04179">
    <property type="entry name" value="DPM_DPG-synthase_like"/>
    <property type="match status" value="1"/>
</dbReference>
<feature type="domain" description="Glycosyltransferase 2-like" evidence="2">
    <location>
        <begin position="124"/>
        <end position="284"/>
    </location>
</feature>
<dbReference type="Pfam" id="PF00535">
    <property type="entry name" value="Glycos_transf_2"/>
    <property type="match status" value="1"/>
</dbReference>
<evidence type="ECO:0000259" key="2">
    <source>
        <dbReference type="Pfam" id="PF00535"/>
    </source>
</evidence>
<protein>
    <submittedName>
        <fullName evidence="3">Glycosyltransferase, group 2 family protein</fullName>
        <ecNumber evidence="3">2.4.-.-</ecNumber>
    </submittedName>
</protein>
<organism evidence="3 4">
    <name type="scientific">Pseudodesulfovibrio profundus</name>
    <dbReference type="NCBI Taxonomy" id="57320"/>
    <lineage>
        <taxon>Bacteria</taxon>
        <taxon>Pseudomonadati</taxon>
        <taxon>Thermodesulfobacteriota</taxon>
        <taxon>Desulfovibrionia</taxon>
        <taxon>Desulfovibrionales</taxon>
        <taxon>Desulfovibrionaceae</taxon>
    </lineage>
</organism>
<dbReference type="AlphaFoldDB" id="A0A2C8FFE8"/>
<feature type="transmembrane region" description="Helical" evidence="1">
    <location>
        <begin position="33"/>
        <end position="55"/>
    </location>
</feature>
<keyword evidence="3" id="KW-0328">Glycosyltransferase</keyword>
<sequence>MIGLRFFGLLVGVIALFFLLKKRRQKRQVRGSLFLPMLLSIGLVSISALPTITTLPATLLSLNNVEAGRIIALQLIGLLILFVLFFWERSKNTKTKQTLNRLAVGLGCNNFCPMVDLKPNSVWVVIPALNEEDNLKELLPKIPSEVCGLDVIPVIIDDGSTDNTLDVARSQATSFASLPTNFGGGVALLTGFALAIRNHASIVVTMDADNQHNPNDIESLVSAIVQEDADLVIGSRHMGDFEKVSTIRSIGLFVFNWLINFLQGTKITDCASGFRAIRCNKLQEWELLQSQYHTAELIIESAKSGSYILEVPISVKNRSYGESKKGKDLKYGLFFLRTVLKTWLR</sequence>
<keyword evidence="4" id="KW-1185">Reference proteome</keyword>
<keyword evidence="3" id="KW-0808">Transferase</keyword>
<keyword evidence="1" id="KW-0812">Transmembrane</keyword>
<dbReference type="PANTHER" id="PTHR48090">
    <property type="entry name" value="UNDECAPRENYL-PHOSPHATE 4-DEOXY-4-FORMAMIDO-L-ARABINOSE TRANSFERASE-RELATED"/>
    <property type="match status" value="1"/>
</dbReference>
<dbReference type="Proteomes" id="UP000219215">
    <property type="component" value="Chromosome DPRO"/>
</dbReference>
<dbReference type="InterPro" id="IPR050256">
    <property type="entry name" value="Glycosyltransferase_2"/>
</dbReference>
<evidence type="ECO:0000313" key="3">
    <source>
        <dbReference type="EMBL" id="SOB60770.1"/>
    </source>
</evidence>
<feature type="transmembrane region" description="Helical" evidence="1">
    <location>
        <begin position="67"/>
        <end position="87"/>
    </location>
</feature>
<dbReference type="SUPFAM" id="SSF53448">
    <property type="entry name" value="Nucleotide-diphospho-sugar transferases"/>
    <property type="match status" value="1"/>
</dbReference>
<dbReference type="Gene3D" id="3.90.550.10">
    <property type="entry name" value="Spore Coat Polysaccharide Biosynthesis Protein SpsA, Chain A"/>
    <property type="match status" value="1"/>
</dbReference>
<dbReference type="KEGG" id="pprf:DPRO_3853"/>
<accession>A0A2C8FFE8</accession>
<keyword evidence="1" id="KW-1133">Transmembrane helix</keyword>
<evidence type="ECO:0000313" key="4">
    <source>
        <dbReference type="Proteomes" id="UP000219215"/>
    </source>
</evidence>